<evidence type="ECO:0000313" key="7">
    <source>
        <dbReference type="EMBL" id="HIT97556.1"/>
    </source>
</evidence>
<keyword evidence="5" id="KW-1133">Transmembrane helix</keyword>
<evidence type="ECO:0000256" key="1">
    <source>
        <dbReference type="ARBA" id="ARBA00004167"/>
    </source>
</evidence>
<dbReference type="InterPro" id="IPR018080">
    <property type="entry name" value="Band_7/stomatin-like_CS"/>
</dbReference>
<comment type="subcellular location">
    <subcellularLocation>
        <location evidence="1">Membrane</location>
        <topology evidence="1">Single-pass membrane protein</topology>
    </subcellularLocation>
</comment>
<evidence type="ECO:0000256" key="2">
    <source>
        <dbReference type="ARBA" id="ARBA00008164"/>
    </source>
</evidence>
<protein>
    <recommendedName>
        <fullName evidence="3">Protein QmcA</fullName>
    </recommendedName>
</protein>
<evidence type="ECO:0000259" key="6">
    <source>
        <dbReference type="SMART" id="SM00244"/>
    </source>
</evidence>
<evidence type="ECO:0000313" key="8">
    <source>
        <dbReference type="Proteomes" id="UP000824161"/>
    </source>
</evidence>
<keyword evidence="5" id="KW-0812">Transmembrane</keyword>
<dbReference type="InterPro" id="IPR050710">
    <property type="entry name" value="Band7/mec-2_domain"/>
</dbReference>
<feature type="domain" description="Band 7" evidence="6">
    <location>
        <begin position="24"/>
        <end position="204"/>
    </location>
</feature>
<dbReference type="GO" id="GO:0005886">
    <property type="term" value="C:plasma membrane"/>
    <property type="evidence" value="ECO:0007669"/>
    <property type="project" value="UniProtKB-ARBA"/>
</dbReference>
<dbReference type="Pfam" id="PF01145">
    <property type="entry name" value="Band_7"/>
    <property type="match status" value="1"/>
</dbReference>
<dbReference type="PANTHER" id="PTHR43327">
    <property type="entry name" value="STOMATIN-LIKE PROTEIN 2, MITOCHONDRIAL"/>
    <property type="match status" value="1"/>
</dbReference>
<dbReference type="Proteomes" id="UP000824161">
    <property type="component" value="Unassembled WGS sequence"/>
</dbReference>
<proteinExistence type="inferred from homology"/>
<comment type="similarity">
    <text evidence="2">Belongs to the band 7/mec-2 family.</text>
</comment>
<comment type="caution">
    <text evidence="7">The sequence shown here is derived from an EMBL/GenBank/DDBJ whole genome shotgun (WGS) entry which is preliminary data.</text>
</comment>
<dbReference type="PANTHER" id="PTHR43327:SF10">
    <property type="entry name" value="STOMATIN-LIKE PROTEIN 2, MITOCHONDRIAL"/>
    <property type="match status" value="1"/>
</dbReference>
<feature type="region of interest" description="Disordered" evidence="4">
    <location>
        <begin position="328"/>
        <end position="353"/>
    </location>
</feature>
<dbReference type="CDD" id="cd08829">
    <property type="entry name" value="SPFH_paraslipin"/>
    <property type="match status" value="1"/>
</dbReference>
<dbReference type="AlphaFoldDB" id="A0A9D1H8S2"/>
<dbReference type="GO" id="GO:0098552">
    <property type="term" value="C:side of membrane"/>
    <property type="evidence" value="ECO:0007669"/>
    <property type="project" value="UniProtKB-ARBA"/>
</dbReference>
<evidence type="ECO:0000256" key="3">
    <source>
        <dbReference type="ARBA" id="ARBA00017055"/>
    </source>
</evidence>
<evidence type="ECO:0000256" key="4">
    <source>
        <dbReference type="SAM" id="MobiDB-lite"/>
    </source>
</evidence>
<organism evidence="7 8">
    <name type="scientific">Candidatus Merdimorpha stercoravium</name>
    <dbReference type="NCBI Taxonomy" id="2840863"/>
    <lineage>
        <taxon>Bacteria</taxon>
        <taxon>Pseudomonadati</taxon>
        <taxon>Bacteroidota</taxon>
        <taxon>Flavobacteriia</taxon>
        <taxon>Flavobacteriales</taxon>
        <taxon>Candidatus Merdimorpha</taxon>
    </lineage>
</organism>
<feature type="transmembrane region" description="Helical" evidence="5">
    <location>
        <begin position="6"/>
        <end position="26"/>
    </location>
</feature>
<accession>A0A9D1H8S2</accession>
<name>A0A9D1H8S2_9FLAO</name>
<sequence>MDGFTAGTVVLIILIILVVAILAKGIRIIQQSEVMIIERLGRYHKTLHSGINIIIPIIDQPRSILWRYAQEIPGAGVVVRHVSKDRIDLRETVYDFPKQNVITRDNIVTEINALIYFQIMDPVRSVYEISNLPQAIEKLTQTSLRNVIGDLDLDQTLTSRDTINSRLREILDEATNKWGVKVNRVELQDINPPRDIRDAMEKQMRAERDKRAMILEAEGTKQSQILHAEGQMEAQIKKAEGTKQAQILEAEGQAEARIAVATAEATAIERVAAALGKGCATDPAQYLIAVHYLETFNALTAGQDNKTIYLPYEATAALGSLGAIKTLFEKSPLPDPPQTGTRPARPASRQKEE</sequence>
<dbReference type="EMBL" id="DVLY01000044">
    <property type="protein sequence ID" value="HIT97556.1"/>
    <property type="molecule type" value="Genomic_DNA"/>
</dbReference>
<dbReference type="Gene3D" id="3.30.479.30">
    <property type="entry name" value="Band 7 domain"/>
    <property type="match status" value="1"/>
</dbReference>
<dbReference type="InterPro" id="IPR001107">
    <property type="entry name" value="Band_7"/>
</dbReference>
<dbReference type="InterPro" id="IPR036013">
    <property type="entry name" value="Band_7/SPFH_dom_sf"/>
</dbReference>
<evidence type="ECO:0000256" key="5">
    <source>
        <dbReference type="SAM" id="Phobius"/>
    </source>
</evidence>
<reference evidence="7" key="2">
    <citation type="journal article" date="2021" name="PeerJ">
        <title>Extensive microbial diversity within the chicken gut microbiome revealed by metagenomics and culture.</title>
        <authorList>
            <person name="Gilroy R."/>
            <person name="Ravi A."/>
            <person name="Getino M."/>
            <person name="Pursley I."/>
            <person name="Horton D.L."/>
            <person name="Alikhan N.F."/>
            <person name="Baker D."/>
            <person name="Gharbi K."/>
            <person name="Hall N."/>
            <person name="Watson M."/>
            <person name="Adriaenssens E.M."/>
            <person name="Foster-Nyarko E."/>
            <person name="Jarju S."/>
            <person name="Secka A."/>
            <person name="Antonio M."/>
            <person name="Oren A."/>
            <person name="Chaudhuri R.R."/>
            <person name="La Ragione R."/>
            <person name="Hildebrand F."/>
            <person name="Pallen M.J."/>
        </authorList>
    </citation>
    <scope>NUCLEOTIDE SEQUENCE</scope>
    <source>
        <strain evidence="7">1383</strain>
    </source>
</reference>
<dbReference type="SUPFAM" id="SSF117892">
    <property type="entry name" value="Band 7/SPFH domain"/>
    <property type="match status" value="1"/>
</dbReference>
<keyword evidence="5" id="KW-0472">Membrane</keyword>
<dbReference type="FunFam" id="3.30.479.30:FF:000004">
    <property type="entry name" value="Putative membrane protease family, stomatin"/>
    <property type="match status" value="1"/>
</dbReference>
<gene>
    <name evidence="7" type="ORF">IAC44_01825</name>
</gene>
<dbReference type="PROSITE" id="PS01270">
    <property type="entry name" value="BAND_7"/>
    <property type="match status" value="1"/>
</dbReference>
<dbReference type="SMART" id="SM00244">
    <property type="entry name" value="PHB"/>
    <property type="match status" value="1"/>
</dbReference>
<reference evidence="7" key="1">
    <citation type="submission" date="2020-10" db="EMBL/GenBank/DDBJ databases">
        <authorList>
            <person name="Gilroy R."/>
        </authorList>
    </citation>
    <scope>NUCLEOTIDE SEQUENCE</scope>
    <source>
        <strain evidence="7">1383</strain>
    </source>
</reference>